<keyword evidence="7" id="KW-0325">Glycoprotein</keyword>
<dbReference type="GO" id="GO:0008422">
    <property type="term" value="F:beta-glucosidase activity"/>
    <property type="evidence" value="ECO:0007669"/>
    <property type="project" value="UniProtKB-EC"/>
</dbReference>
<dbReference type="FunFam" id="3.40.50.1700:FF:000009">
    <property type="entry name" value="Periplasmic beta-glucosidase"/>
    <property type="match status" value="1"/>
</dbReference>
<dbReference type="Proteomes" id="UP000248349">
    <property type="component" value="Unassembled WGS sequence"/>
</dbReference>
<organism evidence="12 13">
    <name type="scientific">Aspergillus saccharolyticus JOP 1030-1</name>
    <dbReference type="NCBI Taxonomy" id="1450539"/>
    <lineage>
        <taxon>Eukaryota</taxon>
        <taxon>Fungi</taxon>
        <taxon>Dikarya</taxon>
        <taxon>Ascomycota</taxon>
        <taxon>Pezizomycotina</taxon>
        <taxon>Eurotiomycetes</taxon>
        <taxon>Eurotiomycetidae</taxon>
        <taxon>Eurotiales</taxon>
        <taxon>Aspergillaceae</taxon>
        <taxon>Aspergillus</taxon>
        <taxon>Aspergillus subgen. Circumdati</taxon>
    </lineage>
</organism>
<dbReference type="InterPro" id="IPR017853">
    <property type="entry name" value="GH"/>
</dbReference>
<dbReference type="STRING" id="1450539.A0A318ZJX7"/>
<dbReference type="InterPro" id="IPR002772">
    <property type="entry name" value="Glyco_hydro_3_C"/>
</dbReference>
<dbReference type="PANTHER" id="PTHR42715:SF10">
    <property type="entry name" value="BETA-GLUCOSIDASE"/>
    <property type="match status" value="1"/>
</dbReference>
<evidence type="ECO:0000256" key="10">
    <source>
        <dbReference type="ARBA" id="ARBA00023326"/>
    </source>
</evidence>
<dbReference type="Pfam" id="PF14310">
    <property type="entry name" value="Fn3-like"/>
    <property type="match status" value="1"/>
</dbReference>
<evidence type="ECO:0000313" key="12">
    <source>
        <dbReference type="EMBL" id="PYH44080.1"/>
    </source>
</evidence>
<dbReference type="PRINTS" id="PR00133">
    <property type="entry name" value="GLHYDRLASE3"/>
</dbReference>
<dbReference type="FunFam" id="2.60.40.10:FF:000495">
    <property type="entry name" value="Periplasmic beta-glucosidase"/>
    <property type="match status" value="1"/>
</dbReference>
<dbReference type="EC" id="3.2.1.21" evidence="4"/>
<dbReference type="Pfam" id="PF01915">
    <property type="entry name" value="Glyco_hydro_3_C"/>
    <property type="match status" value="1"/>
</dbReference>
<dbReference type="PANTHER" id="PTHR42715">
    <property type="entry name" value="BETA-GLUCOSIDASE"/>
    <property type="match status" value="1"/>
</dbReference>
<keyword evidence="6" id="KW-0136">Cellulose degradation</keyword>
<dbReference type="InterPro" id="IPR026891">
    <property type="entry name" value="Fn3-like"/>
</dbReference>
<dbReference type="EMBL" id="KZ821239">
    <property type="protein sequence ID" value="PYH44080.1"/>
    <property type="molecule type" value="Genomic_DNA"/>
</dbReference>
<evidence type="ECO:0000256" key="1">
    <source>
        <dbReference type="ARBA" id="ARBA00000448"/>
    </source>
</evidence>
<reference evidence="12 13" key="1">
    <citation type="submission" date="2016-12" db="EMBL/GenBank/DDBJ databases">
        <title>The genomes of Aspergillus section Nigri reveals drivers in fungal speciation.</title>
        <authorList>
            <consortium name="DOE Joint Genome Institute"/>
            <person name="Vesth T.C."/>
            <person name="Nybo J."/>
            <person name="Theobald S."/>
            <person name="Brandl J."/>
            <person name="Frisvad J.C."/>
            <person name="Nielsen K.F."/>
            <person name="Lyhne E.K."/>
            <person name="Kogle M.E."/>
            <person name="Kuo A."/>
            <person name="Riley R."/>
            <person name="Clum A."/>
            <person name="Nolan M."/>
            <person name="Lipzen A."/>
            <person name="Salamov A."/>
            <person name="Henrissat B."/>
            <person name="Wiebenga A."/>
            <person name="De Vries R.P."/>
            <person name="Grigoriev I.V."/>
            <person name="Mortensen U.H."/>
            <person name="Andersen M.R."/>
            <person name="Baker S.E."/>
        </authorList>
    </citation>
    <scope>NUCLEOTIDE SEQUENCE [LARGE SCALE GENOMIC DNA]</scope>
    <source>
        <strain evidence="12 13">JOP 1030-1</strain>
    </source>
</reference>
<dbReference type="Gene3D" id="3.40.50.1700">
    <property type="entry name" value="Glycoside hydrolase family 3 C-terminal domain"/>
    <property type="match status" value="1"/>
</dbReference>
<evidence type="ECO:0000256" key="4">
    <source>
        <dbReference type="ARBA" id="ARBA00012744"/>
    </source>
</evidence>
<evidence type="ECO:0000256" key="3">
    <source>
        <dbReference type="ARBA" id="ARBA00005336"/>
    </source>
</evidence>
<comment type="similarity">
    <text evidence="3">Belongs to the glycosyl hydrolase 3 family.</text>
</comment>
<dbReference type="SUPFAM" id="SSF51445">
    <property type="entry name" value="(Trans)glycosidases"/>
    <property type="match status" value="1"/>
</dbReference>
<comment type="catalytic activity">
    <reaction evidence="1">
        <text>Hydrolysis of terminal, non-reducing beta-D-glucosyl residues with release of beta-D-glucose.</text>
        <dbReference type="EC" id="3.2.1.21"/>
    </reaction>
</comment>
<dbReference type="Pfam" id="PF00933">
    <property type="entry name" value="Glyco_hydro_3"/>
    <property type="match status" value="1"/>
</dbReference>
<dbReference type="Gene3D" id="3.20.20.300">
    <property type="entry name" value="Glycoside hydrolase, family 3, N-terminal domain"/>
    <property type="match status" value="1"/>
</dbReference>
<keyword evidence="8" id="KW-0119">Carbohydrate metabolism</keyword>
<comment type="pathway">
    <text evidence="2">Glycan metabolism; cellulose degradation.</text>
</comment>
<dbReference type="SUPFAM" id="SSF52279">
    <property type="entry name" value="Beta-D-glucan exohydrolase, C-terminal domain"/>
    <property type="match status" value="1"/>
</dbReference>
<proteinExistence type="inferred from homology"/>
<dbReference type="RefSeq" id="XP_025430062.1">
    <property type="nucleotide sequence ID" value="XM_025576865.1"/>
</dbReference>
<evidence type="ECO:0000256" key="9">
    <source>
        <dbReference type="ARBA" id="ARBA00023295"/>
    </source>
</evidence>
<accession>A0A318ZJX7</accession>
<dbReference type="InterPro" id="IPR036962">
    <property type="entry name" value="Glyco_hydro_3_N_sf"/>
</dbReference>
<dbReference type="AlphaFoldDB" id="A0A318ZJX7"/>
<dbReference type="InterPro" id="IPR036881">
    <property type="entry name" value="Glyco_hydro_3_C_sf"/>
</dbReference>
<dbReference type="InterPro" id="IPR001764">
    <property type="entry name" value="Glyco_hydro_3_N"/>
</dbReference>
<evidence type="ECO:0000256" key="2">
    <source>
        <dbReference type="ARBA" id="ARBA00004987"/>
    </source>
</evidence>
<dbReference type="GeneID" id="37078094"/>
<evidence type="ECO:0000313" key="13">
    <source>
        <dbReference type="Proteomes" id="UP000248349"/>
    </source>
</evidence>
<feature type="domain" description="Fibronectin type III-like" evidence="11">
    <location>
        <begin position="709"/>
        <end position="778"/>
    </location>
</feature>
<protein>
    <recommendedName>
        <fullName evidence="4">beta-glucosidase</fullName>
        <ecNumber evidence="4">3.2.1.21</ecNumber>
    </recommendedName>
</protein>
<keyword evidence="5 12" id="KW-0378">Hydrolase</keyword>
<evidence type="ECO:0000256" key="6">
    <source>
        <dbReference type="ARBA" id="ARBA00023001"/>
    </source>
</evidence>
<evidence type="ECO:0000256" key="7">
    <source>
        <dbReference type="ARBA" id="ARBA00023180"/>
    </source>
</evidence>
<dbReference type="InterPro" id="IPR013783">
    <property type="entry name" value="Ig-like_fold"/>
</dbReference>
<evidence type="ECO:0000256" key="5">
    <source>
        <dbReference type="ARBA" id="ARBA00022801"/>
    </source>
</evidence>
<keyword evidence="13" id="KW-1185">Reference proteome</keyword>
<evidence type="ECO:0000256" key="8">
    <source>
        <dbReference type="ARBA" id="ARBA00023277"/>
    </source>
</evidence>
<name>A0A318ZJX7_9EURO</name>
<dbReference type="GO" id="GO:0030245">
    <property type="term" value="P:cellulose catabolic process"/>
    <property type="evidence" value="ECO:0007669"/>
    <property type="project" value="UniProtKB-KW"/>
</dbReference>
<dbReference type="OrthoDB" id="2123594at2759"/>
<dbReference type="SMART" id="SM01217">
    <property type="entry name" value="Fn3_like"/>
    <property type="match status" value="1"/>
</dbReference>
<evidence type="ECO:0000259" key="11">
    <source>
        <dbReference type="SMART" id="SM01217"/>
    </source>
</evidence>
<dbReference type="InterPro" id="IPR050288">
    <property type="entry name" value="Cellulose_deg_GH3"/>
</dbReference>
<keyword evidence="10" id="KW-0624">Polysaccharide degradation</keyword>
<gene>
    <name evidence="12" type="ORF">BP01DRAFT_374941</name>
</gene>
<sequence length="790" mass="86300">MAARDEAQALHDPAIVERIYSSCGSPPRDPPIVSPARAPYQDPNLETALRVEDLLSRMPMREKMAQLMQGELDRFVDFDTGYVNQTAMKDHMFYHSSMLRVSYPRTTLDLAYRGAQALQDWIMNDTSLSLPAIVQCEGLHGLGLPNATVFTSPIGWGASWDIELAERVAETIGKEARTLGITQLFAPSLDLARDPRNGRVEESYSEDPYLAGEIGAAFVRGLWKSKVASTIKHLASYGNSEQGIYNGPVHGGPRELRTTYLPPFQRALQETGAFTVMSSYNSYDGIPSVSNRYLLTEVLREQWDFQYFVTSDYGGPDRLCGTFKMCHSNPIDKEAVTMMVLPAGGDTEGGGSFNFDTIPDLVSNGTLSVAIVDEAVRRVLRAKFDMGLFEDPFPAAPPAEWPARINTPQALDLATEMDLESIVLLQNPGNILPLAQKPQRLAVIGPFADTMNYGDYIAYRPNGITPRQGIQDLATQYGGEVTYAQGCEAWSNDESRIGEAVQQAQAADVAVVVVGTWTQDLEGQDKGLNATTGEGYDVNDLRLVGAQRALIQQVLDTGTPTVVVFSSGKPITEPWLSSNATATALVQQFYSSPNGGVALAEVLFGNHSPSGRLPISFPRDVGSLPVVYDYLDSGREVRTPGARYANGSLKFGRDYVLDTPDVWFGFGHGESYATFEYSNVQVIPKAPRASDNVTVTVNVRNTSDRDGKEVVQLYVVDPISSVVTPNKQLKGFQKVFIRAGESVTVSLEVSLTSLGLWNAGMRYVVEPGQFIAHVGRSSTDLRGNVSFFVV</sequence>
<dbReference type="Gene3D" id="2.60.40.10">
    <property type="entry name" value="Immunoglobulins"/>
    <property type="match status" value="1"/>
</dbReference>
<keyword evidence="9" id="KW-0326">Glycosidase</keyword>